<protein>
    <submittedName>
        <fullName evidence="2">Uma2 family endonuclease</fullName>
    </submittedName>
</protein>
<proteinExistence type="predicted"/>
<evidence type="ECO:0000313" key="2">
    <source>
        <dbReference type="EMBL" id="AXG79899.1"/>
    </source>
</evidence>
<gene>
    <name evidence="2" type="ORF">DVK44_22105</name>
</gene>
<evidence type="ECO:0000259" key="1">
    <source>
        <dbReference type="Pfam" id="PF05685"/>
    </source>
</evidence>
<dbReference type="AlphaFoldDB" id="A0A345HT75"/>
<keyword evidence="2" id="KW-0540">Nuclease</keyword>
<dbReference type="InterPro" id="IPR008538">
    <property type="entry name" value="Uma2"/>
</dbReference>
<accession>A0A345HT75</accession>
<dbReference type="EMBL" id="CP031194">
    <property type="protein sequence ID" value="AXG79899.1"/>
    <property type="molecule type" value="Genomic_DNA"/>
</dbReference>
<dbReference type="Pfam" id="PF05685">
    <property type="entry name" value="Uma2"/>
    <property type="match status" value="1"/>
</dbReference>
<sequence length="190" mass="20703">MSALTADRDWARLVHAWEETHPPEGCKVEIVDGVITVSLPPSWDNNVTASRLVRRLCFVIPEDWAIFQWQEAVVPGRKGLYMPDVMVVAQEHKPAPGDLFPASRAKFIAEITSPGYAHHDRVAKAHGYAHAGVPLYLLLDPCASDAPTATLYGDPEGGTYRVLEAVAYGGKITLPAPFDLAIDTAEFPVS</sequence>
<dbReference type="PANTHER" id="PTHR35400">
    <property type="entry name" value="SLR1083 PROTEIN"/>
    <property type="match status" value="1"/>
</dbReference>
<dbReference type="OrthoDB" id="4537149at2"/>
<dbReference type="InterPro" id="IPR011335">
    <property type="entry name" value="Restrct_endonuc-II-like"/>
</dbReference>
<dbReference type="CDD" id="cd06260">
    <property type="entry name" value="DUF820-like"/>
    <property type="match status" value="1"/>
</dbReference>
<dbReference type="SUPFAM" id="SSF52980">
    <property type="entry name" value="Restriction endonuclease-like"/>
    <property type="match status" value="1"/>
</dbReference>
<dbReference type="Proteomes" id="UP000253868">
    <property type="component" value="Chromosome"/>
</dbReference>
<evidence type="ECO:0000313" key="3">
    <source>
        <dbReference type="Proteomes" id="UP000253868"/>
    </source>
</evidence>
<keyword evidence="2" id="KW-0255">Endonuclease</keyword>
<reference evidence="3" key="1">
    <citation type="submission" date="2018-07" db="EMBL/GenBank/DDBJ databases">
        <authorList>
            <person name="Zhao J."/>
        </authorList>
    </citation>
    <scope>NUCLEOTIDE SEQUENCE [LARGE SCALE GENOMIC DNA]</scope>
    <source>
        <strain evidence="3">GSSD-12</strain>
    </source>
</reference>
<keyword evidence="3" id="KW-1185">Reference proteome</keyword>
<dbReference type="GO" id="GO:0004519">
    <property type="term" value="F:endonuclease activity"/>
    <property type="evidence" value="ECO:0007669"/>
    <property type="project" value="UniProtKB-KW"/>
</dbReference>
<keyword evidence="2" id="KW-0378">Hydrolase</keyword>
<dbReference type="PANTHER" id="PTHR35400:SF3">
    <property type="entry name" value="SLL1072 PROTEIN"/>
    <property type="match status" value="1"/>
</dbReference>
<dbReference type="Gene3D" id="3.90.1570.10">
    <property type="entry name" value="tt1808, chain A"/>
    <property type="match status" value="1"/>
</dbReference>
<dbReference type="RefSeq" id="WP_114661224.1">
    <property type="nucleotide sequence ID" value="NZ_CP031194.1"/>
</dbReference>
<name>A0A345HT75_9ACTN</name>
<organism evidence="2 3">
    <name type="scientific">Streptomyces paludis</name>
    <dbReference type="NCBI Taxonomy" id="2282738"/>
    <lineage>
        <taxon>Bacteria</taxon>
        <taxon>Bacillati</taxon>
        <taxon>Actinomycetota</taxon>
        <taxon>Actinomycetes</taxon>
        <taxon>Kitasatosporales</taxon>
        <taxon>Streptomycetaceae</taxon>
        <taxon>Streptomyces</taxon>
    </lineage>
</organism>
<dbReference type="KEGG" id="spad:DVK44_22105"/>
<dbReference type="InterPro" id="IPR012296">
    <property type="entry name" value="Nuclease_put_TT1808"/>
</dbReference>
<feature type="domain" description="Putative restriction endonuclease" evidence="1">
    <location>
        <begin position="17"/>
        <end position="180"/>
    </location>
</feature>